<sequence>MAVPPTLRTVVRRPSLGLAVLAGREALDRPVRWVAVSELEDPTPFLEGDELVLTTGMRLDAANAARYVERLVARGVAGLGFGTGLGHEVIPAALVEAAVRAGLPLVEVPRDTPFVAIGKAVSELIAAEQYDELSRAFATQGRLTRAALRPEGPRAVIDRLARELGGWAVLLDGAGAVRHAAGRGATAAAGELGPELERLRGGRRGAPASLALSSPGEHIVVRPLGARRVRGFLAVGLGRPFTPVAHTVVNAAGSLLTLAVEHGGEHVAAERRVRSAVLRLLLAGEVEAGRETLERLGEGLPGGPLAVLVTPAEPDAATDAADAAAGAGPGALPGAPSGAGPEAVLEAAEAVPGGFAAADRDATGADRVVLIVPAPAADAGAAALGGHGPVGIGDAAGPDDLRAGLVRAERALAAAGRGTAPVMRFTELAGQGLLSLIDPGTAAAFSSALLAPLVGHGSRADLLGSLRAYLECNGHWDAAAQRLGVHRHTLRYRMRRVADLVGRDLDDPAVRAELWVALAVTAPEAPRPDVRDDEE</sequence>
<protein>
    <submittedName>
        <fullName evidence="4">PucR family transcriptional regulator</fullName>
    </submittedName>
</protein>
<keyword evidence="5" id="KW-1185">Reference proteome</keyword>
<feature type="domain" description="Purine catabolism PurC-like" evidence="2">
    <location>
        <begin position="10"/>
        <end position="125"/>
    </location>
</feature>
<dbReference type="PANTHER" id="PTHR33744">
    <property type="entry name" value="CARBOHYDRATE DIACID REGULATOR"/>
    <property type="match status" value="1"/>
</dbReference>
<dbReference type="PANTHER" id="PTHR33744:SF1">
    <property type="entry name" value="DNA-BINDING TRANSCRIPTIONAL ACTIVATOR ADER"/>
    <property type="match status" value="1"/>
</dbReference>
<name>A0ABP6LFT1_9ACTN</name>
<dbReference type="InterPro" id="IPR025736">
    <property type="entry name" value="PucR_C-HTH_dom"/>
</dbReference>
<dbReference type="Pfam" id="PF13556">
    <property type="entry name" value="HTH_30"/>
    <property type="match status" value="1"/>
</dbReference>
<accession>A0ABP6LFT1</accession>
<dbReference type="SUPFAM" id="SSF46689">
    <property type="entry name" value="Homeodomain-like"/>
    <property type="match status" value="1"/>
</dbReference>
<dbReference type="InterPro" id="IPR051448">
    <property type="entry name" value="CdaR-like_regulators"/>
</dbReference>
<organism evidence="4 5">
    <name type="scientific">Streptosporangium longisporum</name>
    <dbReference type="NCBI Taxonomy" id="46187"/>
    <lineage>
        <taxon>Bacteria</taxon>
        <taxon>Bacillati</taxon>
        <taxon>Actinomycetota</taxon>
        <taxon>Actinomycetes</taxon>
        <taxon>Streptosporangiales</taxon>
        <taxon>Streptosporangiaceae</taxon>
        <taxon>Streptosporangium</taxon>
    </lineage>
</organism>
<evidence type="ECO:0000259" key="2">
    <source>
        <dbReference type="Pfam" id="PF07905"/>
    </source>
</evidence>
<comment type="caution">
    <text evidence="4">The sequence shown here is derived from an EMBL/GenBank/DDBJ whole genome shotgun (WGS) entry which is preliminary data.</text>
</comment>
<evidence type="ECO:0000313" key="4">
    <source>
        <dbReference type="EMBL" id="GAA3038833.1"/>
    </source>
</evidence>
<dbReference type="InterPro" id="IPR009057">
    <property type="entry name" value="Homeodomain-like_sf"/>
</dbReference>
<feature type="region of interest" description="Disordered" evidence="1">
    <location>
        <begin position="317"/>
        <end position="340"/>
    </location>
</feature>
<reference evidence="5" key="1">
    <citation type="journal article" date="2019" name="Int. J. Syst. Evol. Microbiol.">
        <title>The Global Catalogue of Microorganisms (GCM) 10K type strain sequencing project: providing services to taxonomists for standard genome sequencing and annotation.</title>
        <authorList>
            <consortium name="The Broad Institute Genomics Platform"/>
            <consortium name="The Broad Institute Genome Sequencing Center for Infectious Disease"/>
            <person name="Wu L."/>
            <person name="Ma J."/>
        </authorList>
    </citation>
    <scope>NUCLEOTIDE SEQUENCE [LARGE SCALE GENOMIC DNA]</scope>
    <source>
        <strain evidence="5">JCM 3106</strain>
    </source>
</reference>
<gene>
    <name evidence="4" type="ORF">GCM10017559_78730</name>
</gene>
<dbReference type="InterPro" id="IPR042070">
    <property type="entry name" value="PucR_C-HTH_sf"/>
</dbReference>
<dbReference type="EMBL" id="BAAAWD010000029">
    <property type="protein sequence ID" value="GAA3038833.1"/>
    <property type="molecule type" value="Genomic_DNA"/>
</dbReference>
<evidence type="ECO:0000313" key="5">
    <source>
        <dbReference type="Proteomes" id="UP001499930"/>
    </source>
</evidence>
<dbReference type="InterPro" id="IPR012914">
    <property type="entry name" value="PucR_dom"/>
</dbReference>
<dbReference type="Pfam" id="PF07905">
    <property type="entry name" value="PucR"/>
    <property type="match status" value="1"/>
</dbReference>
<evidence type="ECO:0000256" key="1">
    <source>
        <dbReference type="SAM" id="MobiDB-lite"/>
    </source>
</evidence>
<proteinExistence type="predicted"/>
<feature type="domain" description="PucR C-terminal helix-turn-helix" evidence="3">
    <location>
        <begin position="462"/>
        <end position="519"/>
    </location>
</feature>
<dbReference type="Gene3D" id="1.10.10.2840">
    <property type="entry name" value="PucR C-terminal helix-turn-helix domain"/>
    <property type="match status" value="1"/>
</dbReference>
<dbReference type="Proteomes" id="UP001499930">
    <property type="component" value="Unassembled WGS sequence"/>
</dbReference>
<evidence type="ECO:0000259" key="3">
    <source>
        <dbReference type="Pfam" id="PF13556"/>
    </source>
</evidence>